<dbReference type="InterPro" id="IPR023997">
    <property type="entry name" value="TonB-dep_OMP_SusC/RagA_CS"/>
</dbReference>
<dbReference type="Pfam" id="PF00593">
    <property type="entry name" value="TonB_dep_Rec_b-barrel"/>
    <property type="match status" value="1"/>
</dbReference>
<dbReference type="InterPro" id="IPR036942">
    <property type="entry name" value="Beta-barrel_TonB_sf"/>
</dbReference>
<name>A0A4R8M6H5_9FLAO</name>
<dbReference type="Gene3D" id="2.170.130.10">
    <property type="entry name" value="TonB-dependent receptor, plug domain"/>
    <property type="match status" value="1"/>
</dbReference>
<keyword evidence="16" id="KW-1185">Reference proteome</keyword>
<dbReference type="Gene3D" id="2.40.170.20">
    <property type="entry name" value="TonB-dependent receptor, beta-barrel domain"/>
    <property type="match status" value="1"/>
</dbReference>
<keyword evidence="7 10" id="KW-0472">Membrane</keyword>
<dbReference type="RefSeq" id="WP_133968393.1">
    <property type="nucleotide sequence ID" value="NZ_SORL01000010.1"/>
</dbReference>
<keyword evidence="9 10" id="KW-0998">Cell outer membrane</keyword>
<dbReference type="Pfam" id="PF13715">
    <property type="entry name" value="CarbopepD_reg_2"/>
    <property type="match status" value="1"/>
</dbReference>
<dbReference type="NCBIfam" id="TIGR04056">
    <property type="entry name" value="OMP_RagA_SusC"/>
    <property type="match status" value="1"/>
</dbReference>
<dbReference type="AlphaFoldDB" id="A0A4R8M6H5"/>
<evidence type="ECO:0000256" key="8">
    <source>
        <dbReference type="ARBA" id="ARBA00023170"/>
    </source>
</evidence>
<keyword evidence="4 10" id="KW-0812">Transmembrane</keyword>
<evidence type="ECO:0000313" key="15">
    <source>
        <dbReference type="EMBL" id="TDY60963.1"/>
    </source>
</evidence>
<organism evidence="15 16">
    <name type="scientific">Algibacter lectus</name>
    <dbReference type="NCBI Taxonomy" id="221126"/>
    <lineage>
        <taxon>Bacteria</taxon>
        <taxon>Pseudomonadati</taxon>
        <taxon>Bacteroidota</taxon>
        <taxon>Flavobacteriia</taxon>
        <taxon>Flavobacteriales</taxon>
        <taxon>Flavobacteriaceae</taxon>
        <taxon>Algibacter</taxon>
    </lineage>
</organism>
<dbReference type="GO" id="GO:0009279">
    <property type="term" value="C:cell outer membrane"/>
    <property type="evidence" value="ECO:0007669"/>
    <property type="project" value="UniProtKB-SubCell"/>
</dbReference>
<feature type="chain" id="PRO_5020388440" evidence="12">
    <location>
        <begin position="26"/>
        <end position="1051"/>
    </location>
</feature>
<sequence length="1051" mass="114337">MKTRTAKLLILFLVTHLLSTQHIFSQEKTISGNVVDETGLPATGVNIIIKGTSRGAQSDFDGNYAIKASPGQTLIFSYLGMETQEQVIGTSATINITMKEDAQSLDEVVVTAMGIERAEKTLGYAVSSIKSEDFEEARETDVLQALQGKLSGVQITGGGGGVGTSTKITVRGLTRIFGDNNPLWVIDGVPISDSNSSDGGISGGANYGNRAQDINPDDIETLTVLKGASAAALYGSRASNGVIVVTTKKGKGKGVTITYSSTMRFDSPLRLPDFQNSYGPGSLGVYSEADGDNIKDASKGWGPAISSGTAYTDYAGNLQTFTSNPDLQKDFYDLGSTKVNSFSISGTSNEGKNNYRVSTSYSSNEGILPGSSLDRLNLGLKAGSELSDKLNSVFSINYINTGIDGAVATGANDPNILTSIINTLPRITNIDVFKPWVADDGVTQLSPVDADGTNNPYWIVNENQRTADTERFFGNVALTYSPIDHFSMLGRVGYDTYNTKYFRNNHKGTIGLLEGNYRQSTTSRNEITLDYLATYDNSFEDFDVTLRGGMQWNQRTTDIIGNIGETLTIPELFAPGNVESNVPFNNYSQTRVFGAFGDFTMTYKKWLTLNATARNDWSSTLPEADNSYFYPSVALSFIFSDAFNIKSNIFSYGKLRGNWANVGSDTSAYQLDYLYYPQSSWYGQFSTGGTFPFDGQLAFSGPNSLPNSNLKPENQLSKEIGIELGFFKNRFTVDATYYKTNTTDQIIALSTSPSTGYSSAWTNLGEISNTGFELELGIKLIRAKGFKWDVNYNFTTNETIIEDLGDLGVYTMASTYNGLTVAAGEGQSIGLYGNRFARAVDENGDTIEDQILVGSTGLRYEGNTERLGDIMPDFTMGLTSVFSYKGWRLSTTFDWKEGGVLYSQTVSNLRTSGLAAETAVDRETLFVDPNTFVDNGDGTYSENTTPIPSVQSYWSNYSAARIHESNTFDATYIKWRELALSYSLNKKQLKKTPFSSLRFSLQGRNIAIFNTSIPHIDPETNLFGSSSNGGGIEYNGLPSTSSIGFGVNVKF</sequence>
<evidence type="ECO:0000256" key="2">
    <source>
        <dbReference type="ARBA" id="ARBA00022448"/>
    </source>
</evidence>
<reference evidence="15 16" key="1">
    <citation type="submission" date="2019-03" db="EMBL/GenBank/DDBJ databases">
        <title>Genomic Encyclopedia of Type Strains, Phase III (KMG-III): the genomes of soil and plant-associated and newly described type strains.</title>
        <authorList>
            <person name="Whitman W."/>
        </authorList>
    </citation>
    <scope>NUCLEOTIDE SEQUENCE [LARGE SCALE GENOMIC DNA]</scope>
    <source>
        <strain evidence="15 16">CECT 8301</strain>
    </source>
</reference>
<dbReference type="SUPFAM" id="SSF49464">
    <property type="entry name" value="Carboxypeptidase regulatory domain-like"/>
    <property type="match status" value="1"/>
</dbReference>
<keyword evidence="5 12" id="KW-0732">Signal</keyword>
<dbReference type="NCBIfam" id="TIGR04057">
    <property type="entry name" value="SusC_RagA_signa"/>
    <property type="match status" value="1"/>
</dbReference>
<accession>A0A4R8M6H5</accession>
<dbReference type="GO" id="GO:0015344">
    <property type="term" value="F:siderophore uptake transmembrane transporter activity"/>
    <property type="evidence" value="ECO:0007669"/>
    <property type="project" value="TreeGrafter"/>
</dbReference>
<evidence type="ECO:0000256" key="11">
    <source>
        <dbReference type="RuleBase" id="RU003357"/>
    </source>
</evidence>
<evidence type="ECO:0000256" key="4">
    <source>
        <dbReference type="ARBA" id="ARBA00022692"/>
    </source>
</evidence>
<dbReference type="InterPro" id="IPR039426">
    <property type="entry name" value="TonB-dep_rcpt-like"/>
</dbReference>
<comment type="subcellular location">
    <subcellularLocation>
        <location evidence="1 10">Cell outer membrane</location>
        <topology evidence="1 10">Multi-pass membrane protein</topology>
    </subcellularLocation>
</comment>
<evidence type="ECO:0000256" key="6">
    <source>
        <dbReference type="ARBA" id="ARBA00023077"/>
    </source>
</evidence>
<dbReference type="GO" id="GO:0044718">
    <property type="term" value="P:siderophore transmembrane transport"/>
    <property type="evidence" value="ECO:0007669"/>
    <property type="project" value="TreeGrafter"/>
</dbReference>
<dbReference type="InterPro" id="IPR037066">
    <property type="entry name" value="Plug_dom_sf"/>
</dbReference>
<feature type="domain" description="TonB-dependent receptor-like beta-barrel" evidence="13">
    <location>
        <begin position="450"/>
        <end position="933"/>
    </location>
</feature>
<keyword evidence="3 10" id="KW-1134">Transmembrane beta strand</keyword>
<dbReference type="PANTHER" id="PTHR30069:SF29">
    <property type="entry name" value="HEMOGLOBIN AND HEMOGLOBIN-HAPTOGLOBIN-BINDING PROTEIN 1-RELATED"/>
    <property type="match status" value="1"/>
</dbReference>
<evidence type="ECO:0000256" key="3">
    <source>
        <dbReference type="ARBA" id="ARBA00022452"/>
    </source>
</evidence>
<dbReference type="Proteomes" id="UP000294824">
    <property type="component" value="Unassembled WGS sequence"/>
</dbReference>
<evidence type="ECO:0000256" key="5">
    <source>
        <dbReference type="ARBA" id="ARBA00022729"/>
    </source>
</evidence>
<dbReference type="InterPro" id="IPR008969">
    <property type="entry name" value="CarboxyPept-like_regulatory"/>
</dbReference>
<protein>
    <submittedName>
        <fullName evidence="15">TonB-linked SusC/RagA family outer membrane protein</fullName>
    </submittedName>
</protein>
<dbReference type="SUPFAM" id="SSF56935">
    <property type="entry name" value="Porins"/>
    <property type="match status" value="1"/>
</dbReference>
<dbReference type="InterPro" id="IPR012910">
    <property type="entry name" value="Plug_dom"/>
</dbReference>
<comment type="similarity">
    <text evidence="10 11">Belongs to the TonB-dependent receptor family.</text>
</comment>
<dbReference type="InterPro" id="IPR000531">
    <property type="entry name" value="Beta-barrel_TonB"/>
</dbReference>
<keyword evidence="6 11" id="KW-0798">TonB box</keyword>
<evidence type="ECO:0000259" key="14">
    <source>
        <dbReference type="Pfam" id="PF07715"/>
    </source>
</evidence>
<dbReference type="Pfam" id="PF07715">
    <property type="entry name" value="Plug"/>
    <property type="match status" value="1"/>
</dbReference>
<dbReference type="EMBL" id="SORL01000010">
    <property type="protein sequence ID" value="TDY60963.1"/>
    <property type="molecule type" value="Genomic_DNA"/>
</dbReference>
<feature type="signal peptide" evidence="12">
    <location>
        <begin position="1"/>
        <end position="25"/>
    </location>
</feature>
<dbReference type="InterPro" id="IPR023996">
    <property type="entry name" value="TonB-dep_OMP_SusC/RagA"/>
</dbReference>
<feature type="domain" description="TonB-dependent receptor plug" evidence="14">
    <location>
        <begin position="121"/>
        <end position="242"/>
    </location>
</feature>
<evidence type="ECO:0000256" key="7">
    <source>
        <dbReference type="ARBA" id="ARBA00023136"/>
    </source>
</evidence>
<dbReference type="PROSITE" id="PS52016">
    <property type="entry name" value="TONB_DEPENDENT_REC_3"/>
    <property type="match status" value="1"/>
</dbReference>
<keyword evidence="2 10" id="KW-0813">Transport</keyword>
<evidence type="ECO:0000259" key="13">
    <source>
        <dbReference type="Pfam" id="PF00593"/>
    </source>
</evidence>
<dbReference type="PANTHER" id="PTHR30069">
    <property type="entry name" value="TONB-DEPENDENT OUTER MEMBRANE RECEPTOR"/>
    <property type="match status" value="1"/>
</dbReference>
<comment type="caution">
    <text evidence="15">The sequence shown here is derived from an EMBL/GenBank/DDBJ whole genome shotgun (WGS) entry which is preliminary data.</text>
</comment>
<evidence type="ECO:0000313" key="16">
    <source>
        <dbReference type="Proteomes" id="UP000294824"/>
    </source>
</evidence>
<evidence type="ECO:0000256" key="12">
    <source>
        <dbReference type="SAM" id="SignalP"/>
    </source>
</evidence>
<evidence type="ECO:0000256" key="9">
    <source>
        <dbReference type="ARBA" id="ARBA00023237"/>
    </source>
</evidence>
<keyword evidence="8" id="KW-0675">Receptor</keyword>
<gene>
    <name evidence="15" type="ORF">DFQ06_2972</name>
</gene>
<proteinExistence type="inferred from homology"/>
<dbReference type="Gene3D" id="2.60.40.1120">
    <property type="entry name" value="Carboxypeptidase-like, regulatory domain"/>
    <property type="match status" value="1"/>
</dbReference>
<evidence type="ECO:0000256" key="1">
    <source>
        <dbReference type="ARBA" id="ARBA00004571"/>
    </source>
</evidence>
<evidence type="ECO:0000256" key="10">
    <source>
        <dbReference type="PROSITE-ProRule" id="PRU01360"/>
    </source>
</evidence>